<accession>A0A154WGU2</accession>
<proteinExistence type="predicted"/>
<dbReference type="Proteomes" id="UP000076400">
    <property type="component" value="Unassembled WGS sequence"/>
</dbReference>
<evidence type="ECO:0000313" key="1">
    <source>
        <dbReference type="EMBL" id="KZD12727.1"/>
    </source>
</evidence>
<comment type="caution">
    <text evidence="1">The sequence shown here is derived from an EMBL/GenBank/DDBJ whole genome shotgun (WGS) entry which is preliminary data.</text>
</comment>
<organism evidence="1 2">
    <name type="scientific">Oceanibaculum pacificum</name>
    <dbReference type="NCBI Taxonomy" id="580166"/>
    <lineage>
        <taxon>Bacteria</taxon>
        <taxon>Pseudomonadati</taxon>
        <taxon>Pseudomonadota</taxon>
        <taxon>Alphaproteobacteria</taxon>
        <taxon>Rhodospirillales</taxon>
        <taxon>Oceanibaculaceae</taxon>
        <taxon>Oceanibaculum</taxon>
    </lineage>
</organism>
<name>A0A154WGU2_9PROT</name>
<evidence type="ECO:0008006" key="3">
    <source>
        <dbReference type="Google" id="ProtNLM"/>
    </source>
</evidence>
<dbReference type="OrthoDB" id="7354983at2"/>
<sequence length="181" mass="20953">MAETSAAIKPRPMTIRNVKLQRLYALWLKASDDYRMPDPGWISPIDLTEYLHHMMHVEIERDPQRFRYRKIGVELQRLYGKNPEGAYIDEMPNPLFRRVASAAYREVVDSRAPTCSTQRFYMGLWFASYERLLLPLSADGTHVTSIIGCIMPRIGRLKGDKEEALLDGDLRVIPGGSERRW</sequence>
<protein>
    <recommendedName>
        <fullName evidence="3">PAS domain-containing protein</fullName>
    </recommendedName>
</protein>
<dbReference type="Pfam" id="PF07310">
    <property type="entry name" value="PAS_5"/>
    <property type="match status" value="1"/>
</dbReference>
<dbReference type="AlphaFoldDB" id="A0A154WGU2"/>
<gene>
    <name evidence="1" type="ORF">AUP43_04010</name>
</gene>
<dbReference type="EMBL" id="LPXN01000002">
    <property type="protein sequence ID" value="KZD12727.1"/>
    <property type="molecule type" value="Genomic_DNA"/>
</dbReference>
<dbReference type="InterPro" id="IPR009922">
    <property type="entry name" value="DUF1457"/>
</dbReference>
<evidence type="ECO:0000313" key="2">
    <source>
        <dbReference type="Proteomes" id="UP000076400"/>
    </source>
</evidence>
<reference evidence="1 2" key="1">
    <citation type="submission" date="2015-12" db="EMBL/GenBank/DDBJ databases">
        <title>Genome sequence of Oceanibaculum pacificum MCCC 1A02656.</title>
        <authorList>
            <person name="Lu L."/>
            <person name="Lai Q."/>
            <person name="Shao Z."/>
            <person name="Qian P."/>
        </authorList>
    </citation>
    <scope>NUCLEOTIDE SEQUENCE [LARGE SCALE GENOMIC DNA]</scope>
    <source>
        <strain evidence="1 2">MCCC 1A02656</strain>
    </source>
</reference>
<dbReference type="RefSeq" id="WP_067551338.1">
    <property type="nucleotide sequence ID" value="NZ_LPXN01000002.1"/>
</dbReference>
<keyword evidence="2" id="KW-1185">Reference proteome</keyword>
<dbReference type="STRING" id="580166.AUP43_04010"/>